<dbReference type="EMBL" id="BONX01000052">
    <property type="protein sequence ID" value="GIH00349.1"/>
    <property type="molecule type" value="Genomic_DNA"/>
</dbReference>
<sequence>MDSSPIAGLYDVDWRILLDGRGDRGEVPRLLHALWGHDDPSIGEDWSDLGSRAVRELEERLVRTSGELATYCMRDATPPSVPFLVRLAQDPRTTYRDGSLHLLTRIADAVDEGPQSSCWGQDYRSQTLVLFRAAGKALVDTNVAGWFDLLDDVDEPDRRRDVLRILATVNRCDRNRLLGRLWESVLAADDVERLVERLICLAYANAERSHLAETLAEANRWWGSGRPDSWVLSLRDWLEAAAFRQPSPERTTEAVRIALDHLPEWIDAETVQALGELVSEELPRLTS</sequence>
<name>A0ABQ4F0B2_9ACTN</name>
<dbReference type="Proteomes" id="UP000621500">
    <property type="component" value="Unassembled WGS sequence"/>
</dbReference>
<comment type="caution">
    <text evidence="1">The sequence shown here is derived from an EMBL/GenBank/DDBJ whole genome shotgun (WGS) entry which is preliminary data.</text>
</comment>
<protein>
    <submittedName>
        <fullName evidence="1">Uncharacterized protein</fullName>
    </submittedName>
</protein>
<evidence type="ECO:0000313" key="1">
    <source>
        <dbReference type="EMBL" id="GIH00349.1"/>
    </source>
</evidence>
<organism evidence="1 2">
    <name type="scientific">Plantactinospora mayteni</name>
    <dbReference type="NCBI Taxonomy" id="566021"/>
    <lineage>
        <taxon>Bacteria</taxon>
        <taxon>Bacillati</taxon>
        <taxon>Actinomycetota</taxon>
        <taxon>Actinomycetes</taxon>
        <taxon>Micromonosporales</taxon>
        <taxon>Micromonosporaceae</taxon>
        <taxon>Plantactinospora</taxon>
    </lineage>
</organism>
<keyword evidence="2" id="KW-1185">Reference proteome</keyword>
<accession>A0ABQ4F0B2</accession>
<evidence type="ECO:0000313" key="2">
    <source>
        <dbReference type="Proteomes" id="UP000621500"/>
    </source>
</evidence>
<proteinExistence type="predicted"/>
<gene>
    <name evidence="1" type="ORF">Pma05_69210</name>
</gene>
<reference evidence="1 2" key="1">
    <citation type="submission" date="2021-01" db="EMBL/GenBank/DDBJ databases">
        <title>Whole genome shotgun sequence of Plantactinospora mayteni NBRC 109088.</title>
        <authorList>
            <person name="Komaki H."/>
            <person name="Tamura T."/>
        </authorList>
    </citation>
    <scope>NUCLEOTIDE SEQUENCE [LARGE SCALE GENOMIC DNA]</scope>
    <source>
        <strain evidence="1 2">NBRC 109088</strain>
    </source>
</reference>